<keyword evidence="2 7" id="KW-0808">Transferase</keyword>
<comment type="subcellular location">
    <subcellularLocation>
        <location evidence="7">Cell membrane</location>
        <topology evidence="7">Peripheral membrane protein</topology>
    </subcellularLocation>
    <subcellularLocation>
        <location evidence="7">Vacuole membrane</location>
        <topology evidence="7">Peripheral membrane protein</topology>
    </subcellularLocation>
</comment>
<keyword evidence="3 7" id="KW-0547">Nucleotide-binding</keyword>
<keyword evidence="5 7" id="KW-0067">ATP-binding</keyword>
<evidence type="ECO:0000256" key="8">
    <source>
        <dbReference type="SAM" id="MobiDB-lite"/>
    </source>
</evidence>
<evidence type="ECO:0000256" key="2">
    <source>
        <dbReference type="ARBA" id="ARBA00022679"/>
    </source>
</evidence>
<feature type="compositionally biased region" description="Acidic residues" evidence="8">
    <location>
        <begin position="17"/>
        <end position="29"/>
    </location>
</feature>
<feature type="region of interest" description="Disordered" evidence="8">
    <location>
        <begin position="1"/>
        <end position="68"/>
    </location>
</feature>
<evidence type="ECO:0000259" key="9">
    <source>
        <dbReference type="PROSITE" id="PS50290"/>
    </source>
</evidence>
<gene>
    <name evidence="10" type="ORF">PCON_01222</name>
</gene>
<evidence type="ECO:0000256" key="3">
    <source>
        <dbReference type="ARBA" id="ARBA00022741"/>
    </source>
</evidence>
<dbReference type="InterPro" id="IPR039756">
    <property type="entry name" value="Lsb6/PI4K2"/>
</dbReference>
<feature type="domain" description="PI3K/PI4K catalytic" evidence="9">
    <location>
        <begin position="158"/>
        <end position="563"/>
    </location>
</feature>
<keyword evidence="1 7" id="KW-1003">Cell membrane</keyword>
<dbReference type="GO" id="GO:0005886">
    <property type="term" value="C:plasma membrane"/>
    <property type="evidence" value="ECO:0007669"/>
    <property type="project" value="UniProtKB-SubCell"/>
</dbReference>
<dbReference type="eggNOG" id="KOG2381">
    <property type="taxonomic scope" value="Eukaryota"/>
</dbReference>
<sequence>MPRRGPPTSGYERIAQDEELSDSDHDDESSSLVAQHSVQVPILPHATSTRSNTHIDRAPGMTRSRSNSAVDIKKLNARLEHWAAEIANKFKFKKDRSQGEQPPLEILHSVFVAPEGYRSYNSVAAGDQDSPELADNAQFTQEQFDEVVESVRTAISKGIDPKLIKQGSSGSYFMRNSEGKVVAVFKPKDEEPYGKLNPKMMKWLHRTLFPCFFGRACLIPNLSYISEAAACLLDRQLKTYLVPYTDVVHLSSKAFHYDYWDRHAFYRRKKPLPPKVGSFQVFLNDANIFLRKNPWPDPYNTGFRTDAAPRRRPWNYTCRPSGDADDSEGSDSDGINGAEEGRRRFVWTEELKQNFREELEKLVILDYIMRNTDRGLDNWMIKVDFETNEVSVTSRPVNLNLNVPAEPLSRPTSADPNGKRADSPIYRVQEPMMASSRSSTPAQAKATIKIGAIDNSLAFPWKHPDQWRSFPFGWLFLPASLIGQPFSQKTRDHFIPLLTSTKWWSETQTLLRKLFEQDSDFKERMFQKQLAVLKGQAFNVVETLKAHGQGPLELTRRTRMHVWDDEMEVPITVPLRMPSTEERRRHEADITSNNLDDDDSMDIAHMVASAPNIRDTNPDLLGFSPPKKHLPSATRFERTPRPASIAEYRDGADDDFSPGGFRTGSPSIRPDLKFSANGPYNQGRVSYDSGMTAARDRGRISRTALNRRNSHTSGFPVYQDEEGDLGYSAVDAGEGARRKVIAERLETVKTRNPVFTWC</sequence>
<feature type="compositionally biased region" description="Basic and acidic residues" evidence="8">
    <location>
        <begin position="580"/>
        <end position="589"/>
    </location>
</feature>
<feature type="region of interest" description="Disordered" evidence="8">
    <location>
        <begin position="664"/>
        <end position="685"/>
    </location>
</feature>
<name>U4LA88_PYROM</name>
<dbReference type="PANTHER" id="PTHR12865">
    <property type="entry name" value="PHOSPHATIDYLINOSITOL 4-KINASE TYPE-II"/>
    <property type="match status" value="1"/>
</dbReference>
<dbReference type="GO" id="GO:0005524">
    <property type="term" value="F:ATP binding"/>
    <property type="evidence" value="ECO:0007669"/>
    <property type="project" value="UniProtKB-UniRule"/>
</dbReference>
<dbReference type="GO" id="GO:0004430">
    <property type="term" value="F:1-phosphatidylinositol 4-kinase activity"/>
    <property type="evidence" value="ECO:0007669"/>
    <property type="project" value="UniProtKB-UniRule"/>
</dbReference>
<dbReference type="EMBL" id="HF936108">
    <property type="protein sequence ID" value="CCX14996.1"/>
    <property type="molecule type" value="Genomic_DNA"/>
</dbReference>
<dbReference type="PROSITE" id="PS50290">
    <property type="entry name" value="PI3_4_KINASE_3"/>
    <property type="match status" value="1"/>
</dbReference>
<dbReference type="AlphaFoldDB" id="U4LA88"/>
<evidence type="ECO:0000256" key="7">
    <source>
        <dbReference type="RuleBase" id="RU367084"/>
    </source>
</evidence>
<keyword evidence="4 7" id="KW-0418">Kinase</keyword>
<dbReference type="PROSITE" id="PS00916">
    <property type="entry name" value="PI3_4_KINASE_2"/>
    <property type="match status" value="1"/>
</dbReference>
<evidence type="ECO:0000256" key="5">
    <source>
        <dbReference type="ARBA" id="ARBA00022840"/>
    </source>
</evidence>
<reference evidence="10 11" key="1">
    <citation type="journal article" date="2013" name="PLoS Genet.">
        <title>The genome and development-dependent transcriptomes of Pyronema confluens: a window into fungal evolution.</title>
        <authorList>
            <person name="Traeger S."/>
            <person name="Altegoer F."/>
            <person name="Freitag M."/>
            <person name="Gabaldon T."/>
            <person name="Kempken F."/>
            <person name="Kumar A."/>
            <person name="Marcet-Houben M."/>
            <person name="Poggeler S."/>
            <person name="Stajich J.E."/>
            <person name="Nowrousian M."/>
        </authorList>
    </citation>
    <scope>NUCLEOTIDE SEQUENCE [LARGE SCALE GENOMIC DNA]</scope>
    <source>
        <strain evidence="11">CBS 100304</strain>
        <tissue evidence="10">Vegetative mycelium</tissue>
    </source>
</reference>
<comment type="similarity">
    <text evidence="7">Belongs to the PI3/PI4-kinase family.</text>
</comment>
<dbReference type="OrthoDB" id="3349449at2759"/>
<comment type="catalytic activity">
    <reaction evidence="7">
        <text>a 1,2-diacyl-sn-glycero-3-phospho-(1D-myo-inositol) + ATP = a 1,2-diacyl-sn-glycero-3-phospho-(1D-myo-inositol 4-phosphate) + ADP + H(+)</text>
        <dbReference type="Rhea" id="RHEA:19877"/>
        <dbReference type="ChEBI" id="CHEBI:15378"/>
        <dbReference type="ChEBI" id="CHEBI:30616"/>
        <dbReference type="ChEBI" id="CHEBI:57880"/>
        <dbReference type="ChEBI" id="CHEBI:58178"/>
        <dbReference type="ChEBI" id="CHEBI:456216"/>
        <dbReference type="EC" id="2.7.1.67"/>
    </reaction>
</comment>
<feature type="region of interest" description="Disordered" evidence="8">
    <location>
        <begin position="580"/>
        <end position="599"/>
    </location>
</feature>
<dbReference type="GO" id="GO:0007030">
    <property type="term" value="P:Golgi organization"/>
    <property type="evidence" value="ECO:0007669"/>
    <property type="project" value="TreeGrafter"/>
</dbReference>
<organism evidence="10 11">
    <name type="scientific">Pyronema omphalodes (strain CBS 100304)</name>
    <name type="common">Pyronema confluens</name>
    <dbReference type="NCBI Taxonomy" id="1076935"/>
    <lineage>
        <taxon>Eukaryota</taxon>
        <taxon>Fungi</taxon>
        <taxon>Dikarya</taxon>
        <taxon>Ascomycota</taxon>
        <taxon>Pezizomycotina</taxon>
        <taxon>Pezizomycetes</taxon>
        <taxon>Pezizales</taxon>
        <taxon>Pyronemataceae</taxon>
        <taxon>Pyronema</taxon>
    </lineage>
</organism>
<dbReference type="PANTHER" id="PTHR12865:SF1">
    <property type="entry name" value="PHOSPHATIDYLINOSITOL 4-KINASE TYPE 2"/>
    <property type="match status" value="1"/>
</dbReference>
<dbReference type="InterPro" id="IPR018936">
    <property type="entry name" value="PI3/4_kinase_CS"/>
</dbReference>
<evidence type="ECO:0000256" key="1">
    <source>
        <dbReference type="ARBA" id="ARBA00022475"/>
    </source>
</evidence>
<dbReference type="GO" id="GO:0007032">
    <property type="term" value="P:endosome organization"/>
    <property type="evidence" value="ECO:0007669"/>
    <property type="project" value="TreeGrafter"/>
</dbReference>
<dbReference type="GO" id="GO:0005768">
    <property type="term" value="C:endosome"/>
    <property type="evidence" value="ECO:0007669"/>
    <property type="project" value="UniProtKB-UniRule"/>
</dbReference>
<dbReference type="Pfam" id="PF00454">
    <property type="entry name" value="PI3_PI4_kinase"/>
    <property type="match status" value="1"/>
</dbReference>
<feature type="region of interest" description="Disordered" evidence="8">
    <location>
        <begin position="314"/>
        <end position="338"/>
    </location>
</feature>
<accession>U4LA88</accession>
<dbReference type="OMA" id="NWMVKVD"/>
<proteinExistence type="inferred from homology"/>
<dbReference type="GO" id="GO:0046854">
    <property type="term" value="P:phosphatidylinositol phosphate biosynthetic process"/>
    <property type="evidence" value="ECO:0007669"/>
    <property type="project" value="UniProtKB-UniRule"/>
</dbReference>
<evidence type="ECO:0000256" key="6">
    <source>
        <dbReference type="ARBA" id="ARBA00023136"/>
    </source>
</evidence>
<comment type="cofactor">
    <cofactor evidence="7">
        <name>Mg(2+)</name>
        <dbReference type="ChEBI" id="CHEBI:18420"/>
    </cofactor>
    <cofactor evidence="7">
        <name>Mn(2+)</name>
        <dbReference type="ChEBI" id="CHEBI:29035"/>
    </cofactor>
</comment>
<evidence type="ECO:0000313" key="10">
    <source>
        <dbReference type="EMBL" id="CCX14996.1"/>
    </source>
</evidence>
<dbReference type="STRING" id="1076935.U4LA88"/>
<dbReference type="InterPro" id="IPR000403">
    <property type="entry name" value="PI3/4_kinase_cat_dom"/>
</dbReference>
<keyword evidence="11" id="KW-1185">Reference proteome</keyword>
<dbReference type="GO" id="GO:0005802">
    <property type="term" value="C:trans-Golgi network"/>
    <property type="evidence" value="ECO:0007669"/>
    <property type="project" value="TreeGrafter"/>
</dbReference>
<dbReference type="GO" id="GO:0000329">
    <property type="term" value="C:fungal-type vacuole membrane"/>
    <property type="evidence" value="ECO:0007669"/>
    <property type="project" value="TreeGrafter"/>
</dbReference>
<dbReference type="Proteomes" id="UP000018144">
    <property type="component" value="Unassembled WGS sequence"/>
</dbReference>
<evidence type="ECO:0000256" key="4">
    <source>
        <dbReference type="ARBA" id="ARBA00022777"/>
    </source>
</evidence>
<keyword evidence="6" id="KW-0472">Membrane</keyword>
<evidence type="ECO:0000313" key="11">
    <source>
        <dbReference type="Proteomes" id="UP000018144"/>
    </source>
</evidence>
<dbReference type="EC" id="2.7.1.67" evidence="7"/>
<protein>
    <recommendedName>
        <fullName evidence="7">Phosphatidylinositol 4-kinase</fullName>
        <ecNumber evidence="7">2.7.1.67</ecNumber>
    </recommendedName>
</protein>